<dbReference type="NCBIfam" id="NF002231">
    <property type="entry name" value="PRK01130.1"/>
    <property type="match status" value="1"/>
</dbReference>
<dbReference type="SUPFAM" id="SSF51366">
    <property type="entry name" value="Ribulose-phoshate binding barrel"/>
    <property type="match status" value="1"/>
</dbReference>
<evidence type="ECO:0000256" key="3">
    <source>
        <dbReference type="ARBA" id="ARBA00005081"/>
    </source>
</evidence>
<protein>
    <recommendedName>
        <fullName evidence="7">Putative N-acetylmannosamine-6-phosphate 2-epimerase</fullName>
        <ecNumber evidence="7">5.1.3.9</ecNumber>
    </recommendedName>
    <alternativeName>
        <fullName evidence="7">ManNAc-6-P epimerase</fullName>
    </alternativeName>
</protein>
<dbReference type="HAMAP" id="MF_01235">
    <property type="entry name" value="ManNAc6P_epimer"/>
    <property type="match status" value="1"/>
</dbReference>
<name>A0ABY2BPF6_9ACTN</name>
<feature type="region of interest" description="Disordered" evidence="8">
    <location>
        <begin position="229"/>
        <end position="250"/>
    </location>
</feature>
<comment type="pathway">
    <text evidence="3 7">Amino-sugar metabolism; N-acetylneuraminate degradation; D-fructose 6-phosphate from N-acetylneuraminate: step 3/5.</text>
</comment>
<dbReference type="PANTHER" id="PTHR36204:SF1">
    <property type="entry name" value="N-ACETYLMANNOSAMINE-6-PHOSPHATE 2-EPIMERASE-RELATED"/>
    <property type="match status" value="1"/>
</dbReference>
<evidence type="ECO:0000313" key="10">
    <source>
        <dbReference type="Proteomes" id="UP000295818"/>
    </source>
</evidence>
<evidence type="ECO:0000256" key="2">
    <source>
        <dbReference type="ARBA" id="ARBA00002147"/>
    </source>
</evidence>
<comment type="catalytic activity">
    <reaction evidence="1 7">
        <text>an N-acyl-D-glucosamine 6-phosphate = an N-acyl-D-mannosamine 6-phosphate</text>
        <dbReference type="Rhea" id="RHEA:23932"/>
        <dbReference type="ChEBI" id="CHEBI:57599"/>
        <dbReference type="ChEBI" id="CHEBI:57666"/>
        <dbReference type="EC" id="5.1.3.9"/>
    </reaction>
</comment>
<evidence type="ECO:0000256" key="8">
    <source>
        <dbReference type="SAM" id="MobiDB-lite"/>
    </source>
</evidence>
<keyword evidence="5 7" id="KW-0413">Isomerase</keyword>
<evidence type="ECO:0000313" key="9">
    <source>
        <dbReference type="EMBL" id="TCO27516.1"/>
    </source>
</evidence>
<keyword evidence="6 7" id="KW-0119">Carbohydrate metabolism</keyword>
<dbReference type="Pfam" id="PF04131">
    <property type="entry name" value="NanE"/>
    <property type="match status" value="1"/>
</dbReference>
<evidence type="ECO:0000256" key="7">
    <source>
        <dbReference type="HAMAP-Rule" id="MF_01235"/>
    </source>
</evidence>
<evidence type="ECO:0000256" key="5">
    <source>
        <dbReference type="ARBA" id="ARBA00023235"/>
    </source>
</evidence>
<sequence length="250" mass="25513">MPDRTAVLDRGCLVVSCQAGPGNPFNAPGPMALMARAALAGGAGAIRANGAADVAAIRAVTDLPIIGLNKLGDPAGVFITPTYESAVGIVEAGADLIALDATLRPRPDGLPLELQIKRIHEELGVAVLADCDSLEAGHAARAAGADLVATTLSGYTADAVPDEPDIELIRQLVAEVDCPVVAEGRIRTPEDVRAAFEAGAYAVVVGTAITNPMETTARLVGSIPRYAGANSPRGDQLSAPPASADRLLER</sequence>
<dbReference type="InterPro" id="IPR007260">
    <property type="entry name" value="NanE"/>
</dbReference>
<evidence type="ECO:0000256" key="6">
    <source>
        <dbReference type="ARBA" id="ARBA00023277"/>
    </source>
</evidence>
<comment type="caution">
    <text evidence="9">The sequence shown here is derived from an EMBL/GenBank/DDBJ whole genome shotgun (WGS) entry which is preliminary data.</text>
</comment>
<dbReference type="InterPro" id="IPR013785">
    <property type="entry name" value="Aldolase_TIM"/>
</dbReference>
<accession>A0ABY2BPF6</accession>
<dbReference type="EC" id="5.1.3.9" evidence="7"/>
<reference evidence="9 10" key="1">
    <citation type="journal article" date="2015" name="Stand. Genomic Sci.">
        <title>Genomic Encyclopedia of Bacterial and Archaeal Type Strains, Phase III: the genomes of soil and plant-associated and newly described type strains.</title>
        <authorList>
            <person name="Whitman W.B."/>
            <person name="Woyke T."/>
            <person name="Klenk H.P."/>
            <person name="Zhou Y."/>
            <person name="Lilburn T.G."/>
            <person name="Beck B.J."/>
            <person name="De Vos P."/>
            <person name="Vandamme P."/>
            <person name="Eisen J.A."/>
            <person name="Garrity G."/>
            <person name="Hugenholtz P."/>
            <person name="Kyrpides N.C."/>
        </authorList>
    </citation>
    <scope>NUCLEOTIDE SEQUENCE [LARGE SCALE GENOMIC DNA]</scope>
    <source>
        <strain evidence="9 10">VKM Ac-2538</strain>
    </source>
</reference>
<dbReference type="InterPro" id="IPR011060">
    <property type="entry name" value="RibuloseP-bd_barrel"/>
</dbReference>
<organism evidence="9 10">
    <name type="scientific">Kribbella orskensis</name>
    <dbReference type="NCBI Taxonomy" id="2512216"/>
    <lineage>
        <taxon>Bacteria</taxon>
        <taxon>Bacillati</taxon>
        <taxon>Actinomycetota</taxon>
        <taxon>Actinomycetes</taxon>
        <taxon>Propionibacteriales</taxon>
        <taxon>Kribbellaceae</taxon>
        <taxon>Kribbella</taxon>
    </lineage>
</organism>
<dbReference type="EMBL" id="SLWM01000003">
    <property type="protein sequence ID" value="TCO27516.1"/>
    <property type="molecule type" value="Genomic_DNA"/>
</dbReference>
<evidence type="ECO:0000256" key="4">
    <source>
        <dbReference type="ARBA" id="ARBA00007439"/>
    </source>
</evidence>
<dbReference type="Gene3D" id="3.20.20.70">
    <property type="entry name" value="Aldolase class I"/>
    <property type="match status" value="1"/>
</dbReference>
<dbReference type="Proteomes" id="UP000295818">
    <property type="component" value="Unassembled WGS sequence"/>
</dbReference>
<evidence type="ECO:0000256" key="1">
    <source>
        <dbReference type="ARBA" id="ARBA00000056"/>
    </source>
</evidence>
<comment type="similarity">
    <text evidence="4 7">Belongs to the NanE family.</text>
</comment>
<keyword evidence="10" id="KW-1185">Reference proteome</keyword>
<comment type="function">
    <text evidence="2 7">Converts N-acetylmannosamine-6-phosphate (ManNAc-6-P) to N-acetylglucosamine-6-phosphate (GlcNAc-6-P).</text>
</comment>
<dbReference type="PANTHER" id="PTHR36204">
    <property type="entry name" value="N-ACETYLMANNOSAMINE-6-PHOSPHATE 2-EPIMERASE-RELATED"/>
    <property type="match status" value="1"/>
</dbReference>
<gene>
    <name evidence="7" type="primary">nanE</name>
    <name evidence="9" type="ORF">EV644_103215</name>
</gene>
<dbReference type="RefSeq" id="WP_132190045.1">
    <property type="nucleotide sequence ID" value="NZ_SLWM01000003.1"/>
</dbReference>
<proteinExistence type="inferred from homology"/>